<feature type="chain" id="PRO_5003599213" evidence="1">
    <location>
        <begin position="35"/>
        <end position="818"/>
    </location>
</feature>
<comment type="caution">
    <text evidence="3">The sequence shown here is derived from an EMBL/GenBank/DDBJ whole genome shotgun (WGS) entry which is preliminary data.</text>
</comment>
<dbReference type="NCBIfam" id="NF007468">
    <property type="entry name" value="PRK10049.1"/>
    <property type="match status" value="1"/>
</dbReference>
<accession>H5V1D9</accession>
<dbReference type="Pfam" id="PF21197">
    <property type="entry name" value="PgaA_barrel"/>
    <property type="match status" value="1"/>
</dbReference>
<keyword evidence="4" id="KW-1185">Reference proteome</keyword>
<gene>
    <name evidence="3" type="primary">pgaA</name>
    <name evidence="3" type="ORF">EH105704_04_00390</name>
</gene>
<name>H5V1D9_ATLHE</name>
<evidence type="ECO:0000313" key="4">
    <source>
        <dbReference type="Proteomes" id="UP000010297"/>
    </source>
</evidence>
<dbReference type="RefSeq" id="WP_002435257.1">
    <property type="nucleotide sequence ID" value="NZ_BAFF01000004.1"/>
</dbReference>
<dbReference type="AlphaFoldDB" id="H5V1D9"/>
<dbReference type="NCBIfam" id="TIGR03939">
    <property type="entry name" value="PGA_TPR_OMP"/>
    <property type="match status" value="1"/>
</dbReference>
<sequence length="818" mass="92697">MRTAQQYKKIAFRQGLRASCALGLWLFFPLIAHATDTQYDQLIIQAREGNTRGLLDYLQTQEQQNELNANQVADWLQVAGWAGNDAEVSRVWQRYHTRMDIPTRGVAAAARAYRNQKQWNTALSLWEQARQAEPNNDDLRVGWVMTLADAKQNYRALQEAEAMLVAEPSAKHYQLLAYVYRSQGKSWDTLFATTRAEGMEPSNAELEKSLLGTLSANRISGPALTLSQSAAISPQFERALEADAAAELVRMSFTSARSENERFVVADKALARYDVLLNKWKDDPAAAPEYRRARIDRIGALLSRNRFSDAIAEYESLQADGKPVPDYARRWAASAYLADRKPQQAQKIFSEIFSATDPVNLPMDDEQDLFYAYMESENYDLAQREVGQILQKSPYQRHFYGSPTPGPNDKWLLGRMLLVQYEVMTNDLAAAEKLSHNLARSAPGNQELLINYASVLDARGLPRAAERELKIAEALEPANLELERQQAYVAQDLQEWRQMDLLTDDVVARSPEDPATQRLDRVREVHHKSELRISGTQGINSDSPVSGSHDFTLNSALYGPPMGDNWRLFAGFNYANSEFEEGKGITRDALGGVEWRARDYLIETALSNRNFNGENKLGARLSGWHDFNDNWRVGGSAERLSQNTPLRAMRNGVTANGGNAFIRWYQNERREYQLSVAPSWFSDGNNRVEYALSGKERMFTRPNFTLDFTPSLSGSVNSKENASYYNPKRDASLTPAVMAEHVMYRNYETVWSQQLEAGVGAYWQKNYDTGLITQVGYGQRLQLNNVFDAGVMLTWDKRPYDGKREQNLGVAFDMNLRF</sequence>
<evidence type="ECO:0000256" key="1">
    <source>
        <dbReference type="SAM" id="SignalP"/>
    </source>
</evidence>
<evidence type="ECO:0000313" key="3">
    <source>
        <dbReference type="EMBL" id="GAB51797.1"/>
    </source>
</evidence>
<dbReference type="Gene3D" id="1.25.40.10">
    <property type="entry name" value="Tetratricopeptide repeat domain"/>
    <property type="match status" value="2"/>
</dbReference>
<feature type="domain" description="PgaA membrane beta barrel" evidence="2">
    <location>
        <begin position="525"/>
        <end position="818"/>
    </location>
</feature>
<dbReference type="Proteomes" id="UP000010297">
    <property type="component" value="Unassembled WGS sequence"/>
</dbReference>
<dbReference type="EMBL" id="BAFF01000004">
    <property type="protein sequence ID" value="GAB51797.1"/>
    <property type="molecule type" value="Genomic_DNA"/>
</dbReference>
<protein>
    <submittedName>
        <fullName evidence="3">Biofilm adhesin PGA export protein</fullName>
    </submittedName>
</protein>
<dbReference type="GO" id="GO:1901515">
    <property type="term" value="F:poly-beta-1,6-N-acetyl-D-glucosamine transmembrane transporter activity"/>
    <property type="evidence" value="ECO:0007669"/>
    <property type="project" value="InterPro"/>
</dbReference>
<feature type="signal peptide" evidence="1">
    <location>
        <begin position="1"/>
        <end position="34"/>
    </location>
</feature>
<dbReference type="eggNOG" id="COG0457">
    <property type="taxonomic scope" value="Bacteria"/>
</dbReference>
<dbReference type="GeneID" id="92830512"/>
<dbReference type="SUPFAM" id="SSF48452">
    <property type="entry name" value="TPR-like"/>
    <property type="match status" value="1"/>
</dbReference>
<dbReference type="InterPro" id="IPR011990">
    <property type="entry name" value="TPR-like_helical_dom_sf"/>
</dbReference>
<reference evidence="3 4" key="1">
    <citation type="submission" date="2012-02" db="EMBL/GenBank/DDBJ databases">
        <title>Whole genome shotgun sequence of Escherichia hermannii NBRC 105704.</title>
        <authorList>
            <person name="Yoshida I."/>
            <person name="Hosoyama A."/>
            <person name="Tsuchikane K."/>
            <person name="Katsumata H."/>
            <person name="Yamazaki S."/>
            <person name="Fujita N."/>
        </authorList>
    </citation>
    <scope>NUCLEOTIDE SEQUENCE [LARGE SCALE GENOMIC DNA]</scope>
    <source>
        <strain evidence="3 4">NBRC 105704</strain>
    </source>
</reference>
<evidence type="ECO:0000259" key="2">
    <source>
        <dbReference type="Pfam" id="PF21197"/>
    </source>
</evidence>
<dbReference type="InterPro" id="IPR049003">
    <property type="entry name" value="PgaA_barrel"/>
</dbReference>
<dbReference type="InterPro" id="IPR023870">
    <property type="entry name" value="PGA_export_porin_PgaA"/>
</dbReference>
<keyword evidence="1" id="KW-0732">Signal</keyword>
<proteinExistence type="predicted"/>
<organism evidence="3 4">
    <name type="scientific">Atlantibacter hermannii NBRC 105704</name>
    <dbReference type="NCBI Taxonomy" id="1115512"/>
    <lineage>
        <taxon>Bacteria</taxon>
        <taxon>Pseudomonadati</taxon>
        <taxon>Pseudomonadota</taxon>
        <taxon>Gammaproteobacteria</taxon>
        <taxon>Enterobacterales</taxon>
        <taxon>Enterobacteriaceae</taxon>
        <taxon>Atlantibacter</taxon>
    </lineage>
</organism>